<dbReference type="EMBL" id="CP136921">
    <property type="protein sequence ID" value="WOO33431.1"/>
    <property type="molecule type" value="Genomic_DNA"/>
</dbReference>
<sequence>MPVFKPGTRVKRAGSWETVSHVTLRRNDLAVYLVGSTEAVDPMELELEPTVFTTERVPGAY</sequence>
<keyword evidence="2" id="KW-1185">Reference proteome</keyword>
<proteinExistence type="predicted"/>
<name>A0ABZ0J7X1_9BURK</name>
<evidence type="ECO:0000313" key="2">
    <source>
        <dbReference type="Proteomes" id="UP001303211"/>
    </source>
</evidence>
<organism evidence="1 2">
    <name type="scientific">Diaphorobacter limosus</name>
    <dbReference type="NCBI Taxonomy" id="3036128"/>
    <lineage>
        <taxon>Bacteria</taxon>
        <taxon>Pseudomonadati</taxon>
        <taxon>Pseudomonadota</taxon>
        <taxon>Betaproteobacteria</taxon>
        <taxon>Burkholderiales</taxon>
        <taxon>Comamonadaceae</taxon>
        <taxon>Diaphorobacter</taxon>
    </lineage>
</organism>
<dbReference type="Proteomes" id="UP001303211">
    <property type="component" value="Chromosome"/>
</dbReference>
<dbReference type="RefSeq" id="WP_317702798.1">
    <property type="nucleotide sequence ID" value="NZ_CP136921.1"/>
</dbReference>
<gene>
    <name evidence="1" type="ORF">P4826_04960</name>
</gene>
<evidence type="ECO:0000313" key="1">
    <source>
        <dbReference type="EMBL" id="WOO33431.1"/>
    </source>
</evidence>
<accession>A0ABZ0J7X1</accession>
<protein>
    <submittedName>
        <fullName evidence="1">Uncharacterized protein</fullName>
    </submittedName>
</protein>
<reference evidence="1 2" key="1">
    <citation type="submission" date="2023-03" db="EMBL/GenBank/DDBJ databases">
        <title>Diaphorobacter basophil sp. nov., isolated from a sewage-treatment plant.</title>
        <authorList>
            <person name="Yang K."/>
        </authorList>
    </citation>
    <scope>NUCLEOTIDE SEQUENCE [LARGE SCALE GENOMIC DNA]</scope>
    <source>
        <strain evidence="1 2">Y-1</strain>
    </source>
</reference>